<dbReference type="Proteomes" id="UP000187609">
    <property type="component" value="Unassembled WGS sequence"/>
</dbReference>
<protein>
    <submittedName>
        <fullName evidence="2">Uncharacterized protein</fullName>
    </submittedName>
</protein>
<evidence type="ECO:0000313" key="2">
    <source>
        <dbReference type="EMBL" id="OIT05044.1"/>
    </source>
</evidence>
<proteinExistence type="predicted"/>
<dbReference type="Gramene" id="OIT05044">
    <property type="protein sequence ID" value="OIT05044"/>
    <property type="gene ID" value="A4A49_19273"/>
</dbReference>
<keyword evidence="1" id="KW-0472">Membrane</keyword>
<keyword evidence="3" id="KW-1185">Reference proteome</keyword>
<keyword evidence="1" id="KW-0812">Transmembrane</keyword>
<dbReference type="EMBL" id="MJEQ01037185">
    <property type="protein sequence ID" value="OIT05044.1"/>
    <property type="molecule type" value="Genomic_DNA"/>
</dbReference>
<gene>
    <name evidence="2" type="ORF">A4A49_19273</name>
</gene>
<dbReference type="PANTHER" id="PTHR37224">
    <property type="entry name" value="OS02G0804400 PROTEIN"/>
    <property type="match status" value="1"/>
</dbReference>
<dbReference type="KEGG" id="nau:109224673"/>
<dbReference type="OMA" id="KTDQPNP"/>
<feature type="transmembrane region" description="Helical" evidence="1">
    <location>
        <begin position="127"/>
        <end position="147"/>
    </location>
</feature>
<sequence>MWLLCILPVELQLPFEDMEAAALRPTKFPARCSASTSMSSLQPPSASVGFLVPKSFRMISSFKTPIIARASDPKTDQPNPSTDESGFPFLPQEDVNFLLKLGVGSVAGGAAIKYGSVIFPEITRPNITLALLMISAPVVVAAVLLFLQSRADSNE</sequence>
<dbReference type="OrthoDB" id="513929at2759"/>
<evidence type="ECO:0000313" key="3">
    <source>
        <dbReference type="Proteomes" id="UP000187609"/>
    </source>
</evidence>
<evidence type="ECO:0000256" key="1">
    <source>
        <dbReference type="SAM" id="Phobius"/>
    </source>
</evidence>
<comment type="caution">
    <text evidence="2">The sequence shown here is derived from an EMBL/GenBank/DDBJ whole genome shotgun (WGS) entry which is preliminary data.</text>
</comment>
<accession>A0A1J6IL78</accession>
<name>A0A1J6IL78_NICAT</name>
<reference evidence="2" key="1">
    <citation type="submission" date="2016-11" db="EMBL/GenBank/DDBJ databases">
        <title>The genome of Nicotiana attenuata.</title>
        <authorList>
            <person name="Xu S."/>
            <person name="Brockmoeller T."/>
            <person name="Gaquerel E."/>
            <person name="Navarro A."/>
            <person name="Kuhl H."/>
            <person name="Gase K."/>
            <person name="Ling Z."/>
            <person name="Zhou W."/>
            <person name="Kreitzer C."/>
            <person name="Stanke M."/>
            <person name="Tang H."/>
            <person name="Lyons E."/>
            <person name="Pandey P."/>
            <person name="Pandey S.P."/>
            <person name="Timmermann B."/>
            <person name="Baldwin I.T."/>
        </authorList>
    </citation>
    <scope>NUCLEOTIDE SEQUENCE [LARGE SCALE GENOMIC DNA]</scope>
    <source>
        <strain evidence="2">UT</strain>
    </source>
</reference>
<organism evidence="2 3">
    <name type="scientific">Nicotiana attenuata</name>
    <name type="common">Coyote tobacco</name>
    <dbReference type="NCBI Taxonomy" id="49451"/>
    <lineage>
        <taxon>Eukaryota</taxon>
        <taxon>Viridiplantae</taxon>
        <taxon>Streptophyta</taxon>
        <taxon>Embryophyta</taxon>
        <taxon>Tracheophyta</taxon>
        <taxon>Spermatophyta</taxon>
        <taxon>Magnoliopsida</taxon>
        <taxon>eudicotyledons</taxon>
        <taxon>Gunneridae</taxon>
        <taxon>Pentapetalae</taxon>
        <taxon>asterids</taxon>
        <taxon>lamiids</taxon>
        <taxon>Solanales</taxon>
        <taxon>Solanaceae</taxon>
        <taxon>Nicotianoideae</taxon>
        <taxon>Nicotianeae</taxon>
        <taxon>Nicotiana</taxon>
    </lineage>
</organism>
<dbReference type="STRING" id="49451.A0A1J6IL78"/>
<keyword evidence="1" id="KW-1133">Transmembrane helix</keyword>
<dbReference type="AlphaFoldDB" id="A0A1J6IL78"/>